<evidence type="ECO:0000313" key="1">
    <source>
        <dbReference type="EMBL" id="KAL0446230.1"/>
    </source>
</evidence>
<accession>A0AAW2WX12</accession>
<dbReference type="AlphaFoldDB" id="A0AAW2WX12"/>
<name>A0AAW2WX12_9LAMI</name>
<reference evidence="1" key="2">
    <citation type="journal article" date="2024" name="Plant">
        <title>Genomic evolution and insights into agronomic trait innovations of Sesamum species.</title>
        <authorList>
            <person name="Miao H."/>
            <person name="Wang L."/>
            <person name="Qu L."/>
            <person name="Liu H."/>
            <person name="Sun Y."/>
            <person name="Le M."/>
            <person name="Wang Q."/>
            <person name="Wei S."/>
            <person name="Zheng Y."/>
            <person name="Lin W."/>
            <person name="Duan Y."/>
            <person name="Cao H."/>
            <person name="Xiong S."/>
            <person name="Wang X."/>
            <person name="Wei L."/>
            <person name="Li C."/>
            <person name="Ma Q."/>
            <person name="Ju M."/>
            <person name="Zhao R."/>
            <person name="Li G."/>
            <person name="Mu C."/>
            <person name="Tian Q."/>
            <person name="Mei H."/>
            <person name="Zhang T."/>
            <person name="Gao T."/>
            <person name="Zhang H."/>
        </authorList>
    </citation>
    <scope>NUCLEOTIDE SEQUENCE</scope>
    <source>
        <strain evidence="1">KEN1</strain>
    </source>
</reference>
<reference evidence="1" key="1">
    <citation type="submission" date="2020-06" db="EMBL/GenBank/DDBJ databases">
        <authorList>
            <person name="Li T."/>
            <person name="Hu X."/>
            <person name="Zhang T."/>
            <person name="Song X."/>
            <person name="Zhang H."/>
            <person name="Dai N."/>
            <person name="Sheng W."/>
            <person name="Hou X."/>
            <person name="Wei L."/>
        </authorList>
    </citation>
    <scope>NUCLEOTIDE SEQUENCE</scope>
    <source>
        <strain evidence="1">KEN1</strain>
        <tissue evidence="1">Leaf</tissue>
    </source>
</reference>
<sequence length="311" mass="33284">MLSGALASSPLPAKMEASRAADDACTTKTVRSLRLCSLGSQISFVPNLRAYRGMLGRACCRLPTATLRCVVGRRALACAPGHCVRNGRVSGDWRVWACWIPARAATTSPASRLSRRPKRHLALAEVGFLCCIPIARAFCCPERPVSALRRASLGVAARGGPRSTRCVPLPAHACTCSGCWPMALSPDLSDAEHTVGMRPAASVCPGKQAFYASCERRPSPFWARPMRATGSVRNATCYSLFDGTCYSDNRSNSRANTCNKPRLLEGMHLLDKNDAAKWPARSALVCTGRLVPSAGDALLVLTGRVVPPALF</sequence>
<protein>
    <submittedName>
        <fullName evidence="1">Uncharacterized protein</fullName>
    </submittedName>
</protein>
<gene>
    <name evidence="1" type="ORF">Slati_1750900</name>
</gene>
<organism evidence="1">
    <name type="scientific">Sesamum latifolium</name>
    <dbReference type="NCBI Taxonomy" id="2727402"/>
    <lineage>
        <taxon>Eukaryota</taxon>
        <taxon>Viridiplantae</taxon>
        <taxon>Streptophyta</taxon>
        <taxon>Embryophyta</taxon>
        <taxon>Tracheophyta</taxon>
        <taxon>Spermatophyta</taxon>
        <taxon>Magnoliopsida</taxon>
        <taxon>eudicotyledons</taxon>
        <taxon>Gunneridae</taxon>
        <taxon>Pentapetalae</taxon>
        <taxon>asterids</taxon>
        <taxon>lamiids</taxon>
        <taxon>Lamiales</taxon>
        <taxon>Pedaliaceae</taxon>
        <taxon>Sesamum</taxon>
    </lineage>
</organism>
<comment type="caution">
    <text evidence="1">The sequence shown here is derived from an EMBL/GenBank/DDBJ whole genome shotgun (WGS) entry which is preliminary data.</text>
</comment>
<proteinExistence type="predicted"/>
<dbReference type="EMBL" id="JACGWN010000006">
    <property type="protein sequence ID" value="KAL0446230.1"/>
    <property type="molecule type" value="Genomic_DNA"/>
</dbReference>